<evidence type="ECO:0000313" key="3">
    <source>
        <dbReference type="Proteomes" id="UP001165090"/>
    </source>
</evidence>
<feature type="non-terminal residue" evidence="2">
    <location>
        <position position="515"/>
    </location>
</feature>
<evidence type="ECO:0000313" key="2">
    <source>
        <dbReference type="EMBL" id="GLI66172.1"/>
    </source>
</evidence>
<keyword evidence="3" id="KW-1185">Reference proteome</keyword>
<evidence type="ECO:0000256" key="1">
    <source>
        <dbReference type="SAM" id="MobiDB-lite"/>
    </source>
</evidence>
<dbReference type="EMBL" id="BSDZ01000028">
    <property type="protein sequence ID" value="GLI66172.1"/>
    <property type="molecule type" value="Genomic_DNA"/>
</dbReference>
<gene>
    <name evidence="2" type="ORF">VaNZ11_009935</name>
</gene>
<accession>A0ABQ5SA09</accession>
<reference evidence="2 3" key="1">
    <citation type="journal article" date="2023" name="IScience">
        <title>Expanded male sex-determining region conserved during the evolution of homothallism in the green alga Volvox.</title>
        <authorList>
            <person name="Yamamoto K."/>
            <person name="Matsuzaki R."/>
            <person name="Mahakham W."/>
            <person name="Heman W."/>
            <person name="Sekimoto H."/>
            <person name="Kawachi M."/>
            <person name="Minakuchi Y."/>
            <person name="Toyoda A."/>
            <person name="Nozaki H."/>
        </authorList>
    </citation>
    <scope>NUCLEOTIDE SEQUENCE [LARGE SCALE GENOMIC DNA]</scope>
    <source>
        <strain evidence="2 3">NIES-4468</strain>
    </source>
</reference>
<feature type="compositionally biased region" description="Basic and acidic residues" evidence="1">
    <location>
        <begin position="472"/>
        <end position="485"/>
    </location>
</feature>
<name>A0ABQ5SA09_9CHLO</name>
<sequence>PAAAAAVAAAAEVSAAGAALFTEAAEAIRVDPGWIYLMDCREALWALWALKVAAAIYSPTEGIASEAATPPILRPLATKVSYTPQPLVELQLLERAASQLDQLDPGQLAEAFAVAAEAGFGADRDMLSALRRCTLARIAAVRPQPLAVMVASLAVLQIQDVTWLTALAAACRNQMINMKAEQIVVVLHSFAVALRFYYLPLFHAAAVMCTLPGFARLEGMSAGEVVRLSAAYAAVGHYEAILMRRAAERILALGSDATCWQRASVVHSCARLSYRNNPLLRAVAMEAPGLPAGPLALVAAAYGHLQCRPRGLLPALHSARGTEWKKMGLTQRAALCWSLLVLTGGLAGRTSDVNGGGGGSISRAAGADFNADKDGGADDGVDVEIEWEDEHKATATATASGMPIGPRGSDLMWRRRRQHRQLAEALSGYLRALGATDWRAWPVSDHHHFQLLMACSVLAWRGGGQQQPQGLPKKEEKEEKEKARVGDAGGTAASEDRGGASGGNDSDGVNGGNGC</sequence>
<comment type="caution">
    <text evidence="2">The sequence shown here is derived from an EMBL/GenBank/DDBJ whole genome shotgun (WGS) entry which is preliminary data.</text>
</comment>
<proteinExistence type="predicted"/>
<feature type="region of interest" description="Disordered" evidence="1">
    <location>
        <begin position="462"/>
        <end position="515"/>
    </location>
</feature>
<feature type="non-terminal residue" evidence="2">
    <location>
        <position position="1"/>
    </location>
</feature>
<dbReference type="Proteomes" id="UP001165090">
    <property type="component" value="Unassembled WGS sequence"/>
</dbReference>
<protein>
    <recommendedName>
        <fullName evidence="4">Cyclin C-terminal domain-containing protein</fullName>
    </recommendedName>
</protein>
<organism evidence="2 3">
    <name type="scientific">Volvox africanus</name>
    <dbReference type="NCBI Taxonomy" id="51714"/>
    <lineage>
        <taxon>Eukaryota</taxon>
        <taxon>Viridiplantae</taxon>
        <taxon>Chlorophyta</taxon>
        <taxon>core chlorophytes</taxon>
        <taxon>Chlorophyceae</taxon>
        <taxon>CS clade</taxon>
        <taxon>Chlamydomonadales</taxon>
        <taxon>Volvocaceae</taxon>
        <taxon>Volvox</taxon>
    </lineage>
</organism>
<evidence type="ECO:0008006" key="4">
    <source>
        <dbReference type="Google" id="ProtNLM"/>
    </source>
</evidence>